<reference evidence="1 2" key="1">
    <citation type="submission" date="2017-12" db="EMBL/GenBank/DDBJ databases">
        <title>Draft Genome sequences of multiple microbial strains isolated from spacecraft associated surfaces.</title>
        <authorList>
            <person name="Seuylemezian A."/>
            <person name="Vaishampayan P."/>
            <person name="Venkateswaran K."/>
        </authorList>
    </citation>
    <scope>NUCLEOTIDE SEQUENCE [LARGE SCALE GENOMIC DNA]</scope>
    <source>
        <strain evidence="1 2">2P01AA</strain>
    </source>
</reference>
<proteinExistence type="predicted"/>
<dbReference type="RefSeq" id="WP_101237235.1">
    <property type="nucleotide sequence ID" value="NZ_PISJ01000019.1"/>
</dbReference>
<evidence type="ECO:0000313" key="1">
    <source>
        <dbReference type="EMBL" id="PKF31910.1"/>
    </source>
</evidence>
<organism evidence="1 2">
    <name type="scientific">Acinetobacter proteolyticus</name>
    <dbReference type="NCBI Taxonomy" id="1776741"/>
    <lineage>
        <taxon>Bacteria</taxon>
        <taxon>Pseudomonadati</taxon>
        <taxon>Pseudomonadota</taxon>
        <taxon>Gammaproteobacteria</taxon>
        <taxon>Moraxellales</taxon>
        <taxon>Moraxellaceae</taxon>
        <taxon>Acinetobacter</taxon>
    </lineage>
</organism>
<gene>
    <name evidence="1" type="ORF">CW311_16885</name>
</gene>
<comment type="caution">
    <text evidence="1">The sequence shown here is derived from an EMBL/GenBank/DDBJ whole genome shotgun (WGS) entry which is preliminary data.</text>
</comment>
<dbReference type="InterPro" id="IPR045384">
    <property type="entry name" value="DUF6527"/>
</dbReference>
<dbReference type="Proteomes" id="UP000233553">
    <property type="component" value="Unassembled WGS sequence"/>
</dbReference>
<evidence type="ECO:0000313" key="2">
    <source>
        <dbReference type="Proteomes" id="UP000233553"/>
    </source>
</evidence>
<dbReference type="Pfam" id="PF20137">
    <property type="entry name" value="BubE"/>
    <property type="match status" value="1"/>
</dbReference>
<protein>
    <submittedName>
        <fullName evidence="1">Anaerobic dehydrogenase</fullName>
    </submittedName>
</protein>
<dbReference type="EMBL" id="PISJ01000019">
    <property type="protein sequence ID" value="PKF31910.1"/>
    <property type="molecule type" value="Genomic_DNA"/>
</dbReference>
<sequence length="102" mass="11621">MSETVTELTPYLEYWSSGMYLFKCPGCKYLHPFHVNSHPNGSKWNFNGDVNKPTFTPSLLVNDHHPESRCHLFLTDGKIQFLSDCHHELAGQTVVMVPIEDG</sequence>
<accession>A0A2N0WBP5</accession>
<name>A0A2N0WBP5_9GAMM</name>
<dbReference type="AlphaFoldDB" id="A0A2N0WBP5"/>